<organism evidence="1 2">
    <name type="scientific">Artomyces pyxidatus</name>
    <dbReference type="NCBI Taxonomy" id="48021"/>
    <lineage>
        <taxon>Eukaryota</taxon>
        <taxon>Fungi</taxon>
        <taxon>Dikarya</taxon>
        <taxon>Basidiomycota</taxon>
        <taxon>Agaricomycotina</taxon>
        <taxon>Agaricomycetes</taxon>
        <taxon>Russulales</taxon>
        <taxon>Auriscalpiaceae</taxon>
        <taxon>Artomyces</taxon>
    </lineage>
</organism>
<protein>
    <submittedName>
        <fullName evidence="1">Uncharacterized protein</fullName>
    </submittedName>
</protein>
<gene>
    <name evidence="1" type="ORF">BV25DRAFT_1878026</name>
</gene>
<evidence type="ECO:0000313" key="1">
    <source>
        <dbReference type="EMBL" id="KAI0067004.1"/>
    </source>
</evidence>
<evidence type="ECO:0000313" key="2">
    <source>
        <dbReference type="Proteomes" id="UP000814140"/>
    </source>
</evidence>
<reference evidence="1" key="2">
    <citation type="journal article" date="2022" name="New Phytol.">
        <title>Evolutionary transition to the ectomycorrhizal habit in the genomes of a hyperdiverse lineage of mushroom-forming fungi.</title>
        <authorList>
            <person name="Looney B."/>
            <person name="Miyauchi S."/>
            <person name="Morin E."/>
            <person name="Drula E."/>
            <person name="Courty P.E."/>
            <person name="Kohler A."/>
            <person name="Kuo A."/>
            <person name="LaButti K."/>
            <person name="Pangilinan J."/>
            <person name="Lipzen A."/>
            <person name="Riley R."/>
            <person name="Andreopoulos W."/>
            <person name="He G."/>
            <person name="Johnson J."/>
            <person name="Nolan M."/>
            <person name="Tritt A."/>
            <person name="Barry K.W."/>
            <person name="Grigoriev I.V."/>
            <person name="Nagy L.G."/>
            <person name="Hibbett D."/>
            <person name="Henrissat B."/>
            <person name="Matheny P.B."/>
            <person name="Labbe J."/>
            <person name="Martin F.M."/>
        </authorList>
    </citation>
    <scope>NUCLEOTIDE SEQUENCE</scope>
    <source>
        <strain evidence="1">HHB10654</strain>
    </source>
</reference>
<dbReference type="EMBL" id="MU277191">
    <property type="protein sequence ID" value="KAI0067004.1"/>
    <property type="molecule type" value="Genomic_DNA"/>
</dbReference>
<accession>A0ACB8TEZ2</accession>
<proteinExistence type="predicted"/>
<reference evidence="1" key="1">
    <citation type="submission" date="2021-03" db="EMBL/GenBank/DDBJ databases">
        <authorList>
            <consortium name="DOE Joint Genome Institute"/>
            <person name="Ahrendt S."/>
            <person name="Looney B.P."/>
            <person name="Miyauchi S."/>
            <person name="Morin E."/>
            <person name="Drula E."/>
            <person name="Courty P.E."/>
            <person name="Chicoki N."/>
            <person name="Fauchery L."/>
            <person name="Kohler A."/>
            <person name="Kuo A."/>
            <person name="Labutti K."/>
            <person name="Pangilinan J."/>
            <person name="Lipzen A."/>
            <person name="Riley R."/>
            <person name="Andreopoulos W."/>
            <person name="He G."/>
            <person name="Johnson J."/>
            <person name="Barry K.W."/>
            <person name="Grigoriev I.V."/>
            <person name="Nagy L."/>
            <person name="Hibbett D."/>
            <person name="Henrissat B."/>
            <person name="Matheny P.B."/>
            <person name="Labbe J."/>
            <person name="Martin F."/>
        </authorList>
    </citation>
    <scope>NUCLEOTIDE SEQUENCE</scope>
    <source>
        <strain evidence="1">HHB10654</strain>
    </source>
</reference>
<comment type="caution">
    <text evidence="1">The sequence shown here is derived from an EMBL/GenBank/DDBJ whole genome shotgun (WGS) entry which is preliminary data.</text>
</comment>
<sequence length="1194" mass="131962">MAHPLIWPKKKFFYPIGNTPACCLTQDVPPEQPANILLLGCGDPRNILYTIYASGTDATIWPRTLDFTCCDNEPAVLARNALLYTLLADDLPMDQVWSIFYDFMLKQASINILVAQCRKLVKFSVDVETWNARYGFFLRVCTAHSLERLRCHWSLYAESCDMAPAKQDSLRARFLRGMKAVAQKDQHVLSVARSAGVYVHAAMLPTSTHFRHLWTTGVHSMARKDINGAVLVNPTFAYSASGETFNVHYGTSGLAGFHLASAFASKNPPSPQDLAELAKFQFQDWCKAFKSIVQSHPSKIVIRLFVGDALNLCRAFHGCLSGQSPSTPLCTGPWSAMKIDLDGGDYCPGPRDCAQYAPIAFDVVDTSNLMDHLGLFNLLMVVQPILSRGPWTTLYTESMLANGSEALSAFKDEVAGDLTTMSVLIDLTPSSFVSGFTTTSNRHEITLHHSFRHNAQFHERIAWKITSLSDSRASELNKGNPPSCLAFVPQQLAQFLFGVYLKLFGDEDHSAKMRQISSISFHMLLRSGNVHHIRATFAFFLKMVKKRVEKDTNWTLVMEHLIDLIESDKTLMMGMNNFQDLCCQLHLLNVYSVETLTALFINFRLGPPRGRFVGWKNVPPAVCVTLVVPHRSLKALEDRGDQAGTPILQREVRGVTSHAVFSSLSVAFGTITATTSEAEPSLIFEEDSAGWSGTTPLIVSFWMPSWILSVEPESTDIALALRASPTSVALTNVLGMELILFRGDLRDKTAVHVSRTRPNVPDELERVRAVSHEVSQGDAVSITMDPTCRTVATFSSRVDVVEAKERSVLESGAAVTSEQVSPCGVKIFIQAYNHAVVFPFPVDGSRLKLRVARKSHFVEIVVPASGPFSPGGFNIDPFPLLFRGKIPTTWNLHRLRLDRLPVLDVSKSARLSDTLKPHLALMLSDRERAIVDDQNKVNPNGLPALLELRRSLQVMFAESTGVTRGRRRNVFGLDEPTQGGGYTLIFVTDVRMDLAAHTFVLDAYILPLTEARMPSVGQLMPQLIKDGISQITTKEHEMHAWKRLLPACVERCRRTWVHKPDCAYLVTGKVPLSLKHGENPLCECGEGEDTASFRSVRTWAPLAPLVTRVALSPLFSASYLEPVAAELKNLAEEAHALAERSGGVAVPLAEGRGCALCGGGGDPRLLSCSRCKKVKYCSGACQRADWKRHKSSCH</sequence>
<keyword evidence="2" id="KW-1185">Reference proteome</keyword>
<dbReference type="Proteomes" id="UP000814140">
    <property type="component" value="Unassembled WGS sequence"/>
</dbReference>
<name>A0ACB8TEZ2_9AGAM</name>